<reference evidence="6" key="2">
    <citation type="journal article" date="2007" name="PLoS Biol.">
        <title>Survey sequencing and comparative analysis of the elephant shark (Callorhinchus milii) genome.</title>
        <authorList>
            <person name="Venkatesh B."/>
            <person name="Kirkness E.F."/>
            <person name="Loh Y.H."/>
            <person name="Halpern A.L."/>
            <person name="Lee A.P."/>
            <person name="Johnson J."/>
            <person name="Dandona N."/>
            <person name="Viswanathan L.D."/>
            <person name="Tay A."/>
            <person name="Venter J.C."/>
            <person name="Strausberg R.L."/>
            <person name="Brenner S."/>
        </authorList>
    </citation>
    <scope>NUCLEOTIDE SEQUENCE [LARGE SCALE GENOMIC DNA]</scope>
</reference>
<dbReference type="OMA" id="EEDDHIC"/>
<keyword evidence="6" id="KW-1185">Reference proteome</keyword>
<dbReference type="PANTHER" id="PTHR11860:SF87">
    <property type="entry name" value="CMRF35-LIKE MOLECULE 8"/>
    <property type="match status" value="1"/>
</dbReference>
<dbReference type="AlphaFoldDB" id="A0A4W3J4K9"/>
<evidence type="ECO:0000256" key="1">
    <source>
        <dbReference type="ARBA" id="ARBA00004370"/>
    </source>
</evidence>
<evidence type="ECO:0000256" key="2">
    <source>
        <dbReference type="ARBA" id="ARBA00022692"/>
    </source>
</evidence>
<dbReference type="InterPro" id="IPR013106">
    <property type="entry name" value="Ig_V-set"/>
</dbReference>
<dbReference type="GO" id="GO:0004888">
    <property type="term" value="F:transmembrane signaling receptor activity"/>
    <property type="evidence" value="ECO:0007669"/>
    <property type="project" value="TreeGrafter"/>
</dbReference>
<comment type="subcellular location">
    <subcellularLocation>
        <location evidence="1">Membrane</location>
    </subcellularLocation>
</comment>
<dbReference type="Proteomes" id="UP000314986">
    <property type="component" value="Unassembled WGS sequence"/>
</dbReference>
<reference evidence="5" key="4">
    <citation type="submission" date="2025-08" db="UniProtKB">
        <authorList>
            <consortium name="Ensembl"/>
        </authorList>
    </citation>
    <scope>IDENTIFICATION</scope>
</reference>
<proteinExistence type="predicted"/>
<name>A0A4W3J4K9_CALMI</name>
<dbReference type="InterPro" id="IPR003599">
    <property type="entry name" value="Ig_sub"/>
</dbReference>
<reference evidence="6" key="3">
    <citation type="journal article" date="2014" name="Nature">
        <title>Elephant shark genome provides unique insights into gnathostome evolution.</title>
        <authorList>
            <consortium name="International Elephant Shark Genome Sequencing Consortium"/>
            <person name="Venkatesh B."/>
            <person name="Lee A.P."/>
            <person name="Ravi V."/>
            <person name="Maurya A.K."/>
            <person name="Lian M.M."/>
            <person name="Swann J.B."/>
            <person name="Ohta Y."/>
            <person name="Flajnik M.F."/>
            <person name="Sutoh Y."/>
            <person name="Kasahara M."/>
            <person name="Hoon S."/>
            <person name="Gangu V."/>
            <person name="Roy S.W."/>
            <person name="Irimia M."/>
            <person name="Korzh V."/>
            <person name="Kondrychyn I."/>
            <person name="Lim Z.W."/>
            <person name="Tay B.H."/>
            <person name="Tohari S."/>
            <person name="Kong K.W."/>
            <person name="Ho S."/>
            <person name="Lorente-Galdos B."/>
            <person name="Quilez J."/>
            <person name="Marques-Bonet T."/>
            <person name="Raney B.J."/>
            <person name="Ingham P.W."/>
            <person name="Tay A."/>
            <person name="Hillier L.W."/>
            <person name="Minx P."/>
            <person name="Boehm T."/>
            <person name="Wilson R.K."/>
            <person name="Brenner S."/>
            <person name="Warren W.C."/>
        </authorList>
    </citation>
    <scope>NUCLEOTIDE SEQUENCE [LARGE SCALE GENOMIC DNA]</scope>
</reference>
<protein>
    <recommendedName>
        <fullName evidence="4">Immunoglobulin domain-containing protein</fullName>
    </recommendedName>
</protein>
<evidence type="ECO:0000313" key="6">
    <source>
        <dbReference type="Proteomes" id="UP000314986"/>
    </source>
</evidence>
<dbReference type="GO" id="GO:0005886">
    <property type="term" value="C:plasma membrane"/>
    <property type="evidence" value="ECO:0007669"/>
    <property type="project" value="TreeGrafter"/>
</dbReference>
<dbReference type="PANTHER" id="PTHR11860">
    <property type="entry name" value="POLYMERIC-IMMUNOGLOBULIN RECEPTOR"/>
    <property type="match status" value="1"/>
</dbReference>
<dbReference type="GeneTree" id="ENSGT00940000159622"/>
<dbReference type="Ensembl" id="ENSCMIT00000038588.1">
    <property type="protein sequence ID" value="ENSCMIP00000038039.1"/>
    <property type="gene ID" value="ENSCMIG00000015990.1"/>
</dbReference>
<feature type="domain" description="Immunoglobulin" evidence="4">
    <location>
        <begin position="13"/>
        <end position="112"/>
    </location>
</feature>
<dbReference type="SMART" id="SM00409">
    <property type="entry name" value="IG"/>
    <property type="match status" value="2"/>
</dbReference>
<dbReference type="Pfam" id="PF07686">
    <property type="entry name" value="V-set"/>
    <property type="match status" value="2"/>
</dbReference>
<dbReference type="InterPro" id="IPR013783">
    <property type="entry name" value="Ig-like_fold"/>
</dbReference>
<evidence type="ECO:0000313" key="5">
    <source>
        <dbReference type="Ensembl" id="ENSCMIP00000038039.1"/>
    </source>
</evidence>
<evidence type="ECO:0000256" key="3">
    <source>
        <dbReference type="ARBA" id="ARBA00023136"/>
    </source>
</evidence>
<evidence type="ECO:0000259" key="4">
    <source>
        <dbReference type="SMART" id="SM00409"/>
    </source>
</evidence>
<reference evidence="5" key="5">
    <citation type="submission" date="2025-09" db="UniProtKB">
        <authorList>
            <consortium name="Ensembl"/>
        </authorList>
    </citation>
    <scope>IDENTIFICATION</scope>
</reference>
<feature type="domain" description="Immunoglobulin" evidence="4">
    <location>
        <begin position="118"/>
        <end position="217"/>
    </location>
</feature>
<dbReference type="SUPFAM" id="SSF48726">
    <property type="entry name" value="Immunoglobulin"/>
    <property type="match status" value="2"/>
</dbReference>
<sequence>KEQINACNPRSLYLWLTGVVGRAIRINCRYDEQKYSGHRKYWCRGYYRSSCEDVIDTKAVNGQRGRFSITDKRDGVFTVTMENLTMRDAGWYNCGIDQFGRDTMVAVKVHISDGKIPDSKVTGVVGQAIRINCRYDKKTYSGHRKYWCHGYYRSSCEDVIDTKAVNGQRGRFSITDKRDGVFTVTMENLTMRDAGWYNCGIDKPGFDTMVAVKLHISDENQWRVHQY</sequence>
<keyword evidence="2" id="KW-0812">Transmembrane</keyword>
<keyword evidence="3" id="KW-0472">Membrane</keyword>
<reference evidence="6" key="1">
    <citation type="journal article" date="2006" name="Science">
        <title>Ancient noncoding elements conserved in the human genome.</title>
        <authorList>
            <person name="Venkatesh B."/>
            <person name="Kirkness E.F."/>
            <person name="Loh Y.H."/>
            <person name="Halpern A.L."/>
            <person name="Lee A.P."/>
            <person name="Johnson J."/>
            <person name="Dandona N."/>
            <person name="Viswanathan L.D."/>
            <person name="Tay A."/>
            <person name="Venter J.C."/>
            <person name="Strausberg R.L."/>
            <person name="Brenner S."/>
        </authorList>
    </citation>
    <scope>NUCLEOTIDE SEQUENCE [LARGE SCALE GENOMIC DNA]</scope>
</reference>
<dbReference type="Gene3D" id="2.60.40.10">
    <property type="entry name" value="Immunoglobulins"/>
    <property type="match status" value="2"/>
</dbReference>
<accession>A0A4W3J4K9</accession>
<dbReference type="InterPro" id="IPR036179">
    <property type="entry name" value="Ig-like_dom_sf"/>
</dbReference>
<dbReference type="InterPro" id="IPR050671">
    <property type="entry name" value="CD300_family_receptors"/>
</dbReference>
<dbReference type="CDD" id="cd05716">
    <property type="entry name" value="IgV_pIgR_like"/>
    <property type="match status" value="2"/>
</dbReference>
<organism evidence="5 6">
    <name type="scientific">Callorhinchus milii</name>
    <name type="common">Ghost shark</name>
    <dbReference type="NCBI Taxonomy" id="7868"/>
    <lineage>
        <taxon>Eukaryota</taxon>
        <taxon>Metazoa</taxon>
        <taxon>Chordata</taxon>
        <taxon>Craniata</taxon>
        <taxon>Vertebrata</taxon>
        <taxon>Chondrichthyes</taxon>
        <taxon>Holocephali</taxon>
        <taxon>Chimaeriformes</taxon>
        <taxon>Callorhinchidae</taxon>
        <taxon>Callorhinchus</taxon>
    </lineage>
</organism>